<dbReference type="SUPFAM" id="SSF48350">
    <property type="entry name" value="GTPase activation domain, GAP"/>
    <property type="match status" value="1"/>
</dbReference>
<dbReference type="STRING" id="559307.C5DW17"/>
<dbReference type="RefSeq" id="XP_002496919.1">
    <property type="nucleotide sequence ID" value="XM_002496874.1"/>
</dbReference>
<dbReference type="Gene3D" id="1.10.555.10">
    <property type="entry name" value="Rho GTPase activation protein"/>
    <property type="match status" value="1"/>
</dbReference>
<name>C5DW17_ZYGRC</name>
<protein>
    <submittedName>
        <fullName evidence="4">ZYRO0D11132p</fullName>
    </submittedName>
</protein>
<feature type="region of interest" description="Disordered" evidence="2">
    <location>
        <begin position="649"/>
        <end position="731"/>
    </location>
</feature>
<dbReference type="PROSITE" id="PS50238">
    <property type="entry name" value="RHOGAP"/>
    <property type="match status" value="1"/>
</dbReference>
<dbReference type="GeneID" id="8204177"/>
<dbReference type="AlphaFoldDB" id="C5DW17"/>
<feature type="compositionally biased region" description="Basic and acidic residues" evidence="2">
    <location>
        <begin position="694"/>
        <end position="708"/>
    </location>
</feature>
<dbReference type="EMBL" id="CU928176">
    <property type="protein sequence ID" value="CAR27986.1"/>
    <property type="molecule type" value="Genomic_DNA"/>
</dbReference>
<dbReference type="InterPro" id="IPR008936">
    <property type="entry name" value="Rho_GTPase_activation_prot"/>
</dbReference>
<dbReference type="KEGG" id="zro:ZYRO0D11132g"/>
<dbReference type="PANTHER" id="PTHR15228:SF25">
    <property type="entry name" value="F-BAR DOMAIN-CONTAINING PROTEIN"/>
    <property type="match status" value="1"/>
</dbReference>
<accession>C5DW17</accession>
<dbReference type="HOGENOM" id="CLU_016108_0_0_1"/>
<dbReference type="InterPro" id="IPR051025">
    <property type="entry name" value="RhoGAP"/>
</dbReference>
<proteinExistence type="predicted"/>
<feature type="compositionally biased region" description="Polar residues" evidence="2">
    <location>
        <begin position="683"/>
        <end position="693"/>
    </location>
</feature>
<feature type="compositionally biased region" description="Polar residues" evidence="2">
    <location>
        <begin position="512"/>
        <end position="526"/>
    </location>
</feature>
<feature type="compositionally biased region" description="Polar residues" evidence="2">
    <location>
        <begin position="430"/>
        <end position="443"/>
    </location>
</feature>
<sequence length="731" mass="81786">MHTGTANRAVSPPPPPLLSTPVASTPSRRGSFKMDEENRRLNINSNTLPIRPSLSNKAHSYTSVPKGSDSNQNRDFKNHRDSFLANRNHFTGKVFGVSLSESLGIASAEVIVQSELVSFGRIPIVVAKCGAYLKAHGLETSGIFRIAGNGKRIKELQYIFSSPPDYGSKFTNWDGFTVHDIASLLRRFLNNLEEPLIPLELYEDFRAPLKDRPRILRYMANRAAVRSTSQLHQSQSNTQSQHQTQVPHPGPKPLARNNHENSGNEEDRENDGDGEQDEEANSAEAEERKKKKLRHKRRLIRDVRSAIKDYERLFSDISNDAKQLTIYLLDLLSLFSRQSQFNLMTARNLATIFQPSILSHPRHDMDPKEYELSRIVTEFLIEYSYDLLPHLLKMAKKEQKEKQRQNISLMIPKPQKLVVTDEENNSVTQQITPVTADSQSNKYINTPNSDTNNDPDFNPNDTNINNADNDNYINNTNSNENDDVMGSAGGSFRVRPDSPGFSFNPTNPIPSRATSPISPHPRNSIQIPKRPRPHSRSIGSAPVPPDVIASNGRRSRLFPLWPRPGILSDSGDLTTTEDEGDECWGVDDENRDGFHSPISINSSSRPNLLSIPKFNRSFSGNSTTSSFNKRPMSLVFQDSRNNNSIDELEEATYSPQSPTSQNFRNFSGSSGGNAGSGGGSGNENQFFLQQAKNASRESIDDGSDERNSNSRSKRVSWFQKFKSRSRSGTIS</sequence>
<feature type="region of interest" description="Disordered" evidence="2">
    <location>
        <begin position="568"/>
        <end position="590"/>
    </location>
</feature>
<dbReference type="FunCoup" id="C5DW17">
    <property type="interactions" value="145"/>
</dbReference>
<evidence type="ECO:0000313" key="4">
    <source>
        <dbReference type="EMBL" id="CAR27986.1"/>
    </source>
</evidence>
<feature type="compositionally biased region" description="Polar residues" evidence="2">
    <location>
        <begin position="41"/>
        <end position="71"/>
    </location>
</feature>
<feature type="region of interest" description="Disordered" evidence="2">
    <location>
        <begin position="430"/>
        <end position="550"/>
    </location>
</feature>
<keyword evidence="5" id="KW-1185">Reference proteome</keyword>
<dbReference type="InterPro" id="IPR000198">
    <property type="entry name" value="RhoGAP_dom"/>
</dbReference>
<dbReference type="Pfam" id="PF00620">
    <property type="entry name" value="RhoGAP"/>
    <property type="match status" value="2"/>
</dbReference>
<dbReference type="PANTHER" id="PTHR15228">
    <property type="entry name" value="SPERMATHECAL PHYSIOLOGY VARIANT"/>
    <property type="match status" value="1"/>
</dbReference>
<dbReference type="Proteomes" id="UP000008536">
    <property type="component" value="Chromosome D"/>
</dbReference>
<dbReference type="GO" id="GO:0060237">
    <property type="term" value="P:regulation of fungal-type cell wall organization"/>
    <property type="evidence" value="ECO:0007669"/>
    <property type="project" value="TreeGrafter"/>
</dbReference>
<feature type="region of interest" description="Disordered" evidence="2">
    <location>
        <begin position="1"/>
        <end position="77"/>
    </location>
</feature>
<feature type="region of interest" description="Disordered" evidence="2">
    <location>
        <begin position="226"/>
        <end position="295"/>
    </location>
</feature>
<reference evidence="4 5" key="1">
    <citation type="journal article" date="2009" name="Genome Res.">
        <title>Comparative genomics of protoploid Saccharomycetaceae.</title>
        <authorList>
            <consortium name="The Genolevures Consortium"/>
            <person name="Souciet J.-L."/>
            <person name="Dujon B."/>
            <person name="Gaillardin C."/>
            <person name="Johnston M."/>
            <person name="Baret P.V."/>
            <person name="Cliften P."/>
            <person name="Sherman D.J."/>
            <person name="Weissenbach J."/>
            <person name="Westhof E."/>
            <person name="Wincker P."/>
            <person name="Jubin C."/>
            <person name="Poulain J."/>
            <person name="Barbe V."/>
            <person name="Segurens B."/>
            <person name="Artiguenave F."/>
            <person name="Anthouard V."/>
            <person name="Vacherie B."/>
            <person name="Val M.-E."/>
            <person name="Fulton R.S."/>
            <person name="Minx P."/>
            <person name="Wilson R."/>
            <person name="Durrens P."/>
            <person name="Jean G."/>
            <person name="Marck C."/>
            <person name="Martin T."/>
            <person name="Nikolski M."/>
            <person name="Rolland T."/>
            <person name="Seret M.-L."/>
            <person name="Casaregola S."/>
            <person name="Despons L."/>
            <person name="Fairhead C."/>
            <person name="Fischer G."/>
            <person name="Lafontaine I."/>
            <person name="Leh V."/>
            <person name="Lemaire M."/>
            <person name="de Montigny J."/>
            <person name="Neuveglise C."/>
            <person name="Thierry A."/>
            <person name="Blanc-Lenfle I."/>
            <person name="Bleykasten C."/>
            <person name="Diffels J."/>
            <person name="Fritsch E."/>
            <person name="Frangeul L."/>
            <person name="Goeffon A."/>
            <person name="Jauniaux N."/>
            <person name="Kachouri-Lafond R."/>
            <person name="Payen C."/>
            <person name="Potier S."/>
            <person name="Pribylova L."/>
            <person name="Ozanne C."/>
            <person name="Richard G.-F."/>
            <person name="Sacerdot C."/>
            <person name="Straub M.-L."/>
            <person name="Talla E."/>
        </authorList>
    </citation>
    <scope>NUCLEOTIDE SEQUENCE [LARGE SCALE GENOMIC DNA]</scope>
    <source>
        <strain evidence="4 5">ATCC 2623 / CBS 732 / BCRC 21506 / NBRC 1130 / NCYC 568 / NRRL Y-229</strain>
    </source>
</reference>
<feature type="domain" description="Rho-GAP" evidence="3">
    <location>
        <begin position="106"/>
        <end position="388"/>
    </location>
</feature>
<dbReference type="SMART" id="SM00324">
    <property type="entry name" value="RhoGAP"/>
    <property type="match status" value="1"/>
</dbReference>
<evidence type="ECO:0000256" key="1">
    <source>
        <dbReference type="ARBA" id="ARBA00022468"/>
    </source>
</evidence>
<feature type="compositionally biased region" description="Low complexity" evidence="2">
    <location>
        <begin position="227"/>
        <end position="245"/>
    </location>
</feature>
<feature type="compositionally biased region" description="Low complexity" evidence="2">
    <location>
        <begin position="444"/>
        <end position="479"/>
    </location>
</feature>
<keyword evidence="1" id="KW-0343">GTPase activation</keyword>
<dbReference type="GO" id="GO:0005938">
    <property type="term" value="C:cell cortex"/>
    <property type="evidence" value="ECO:0007669"/>
    <property type="project" value="TreeGrafter"/>
</dbReference>
<dbReference type="GO" id="GO:0005096">
    <property type="term" value="F:GTPase activator activity"/>
    <property type="evidence" value="ECO:0007669"/>
    <property type="project" value="UniProtKB-KW"/>
</dbReference>
<feature type="compositionally biased region" description="Acidic residues" evidence="2">
    <location>
        <begin position="263"/>
        <end position="281"/>
    </location>
</feature>
<dbReference type="GO" id="GO:0007165">
    <property type="term" value="P:signal transduction"/>
    <property type="evidence" value="ECO:0007669"/>
    <property type="project" value="InterPro"/>
</dbReference>
<evidence type="ECO:0000256" key="2">
    <source>
        <dbReference type="SAM" id="MobiDB-lite"/>
    </source>
</evidence>
<feature type="compositionally biased region" description="Gly residues" evidence="2">
    <location>
        <begin position="669"/>
        <end position="681"/>
    </location>
</feature>
<evidence type="ECO:0000259" key="3">
    <source>
        <dbReference type="PROSITE" id="PS50238"/>
    </source>
</evidence>
<gene>
    <name evidence="4" type="ordered locus">ZYRO0D11132g</name>
</gene>
<feature type="compositionally biased region" description="Acidic residues" evidence="2">
    <location>
        <begin position="575"/>
        <end position="590"/>
    </location>
</feature>
<feature type="compositionally biased region" description="Polar residues" evidence="2">
    <location>
        <begin position="653"/>
        <end position="666"/>
    </location>
</feature>
<organism evidence="4 5">
    <name type="scientific">Zygosaccharomyces rouxii (strain ATCC 2623 / CBS 732 / NBRC 1130 / NCYC 568 / NRRL Y-229)</name>
    <dbReference type="NCBI Taxonomy" id="559307"/>
    <lineage>
        <taxon>Eukaryota</taxon>
        <taxon>Fungi</taxon>
        <taxon>Dikarya</taxon>
        <taxon>Ascomycota</taxon>
        <taxon>Saccharomycotina</taxon>
        <taxon>Saccharomycetes</taxon>
        <taxon>Saccharomycetales</taxon>
        <taxon>Saccharomycetaceae</taxon>
        <taxon>Zygosaccharomyces</taxon>
    </lineage>
</organism>
<dbReference type="InParanoid" id="C5DW17"/>
<evidence type="ECO:0000313" key="5">
    <source>
        <dbReference type="Proteomes" id="UP000008536"/>
    </source>
</evidence>